<accession>A0ABR3A2K8</accession>
<reference evidence="1 2" key="1">
    <citation type="submission" date="2024-05" db="EMBL/GenBank/DDBJ databases">
        <title>A draft genome resource for the thread blight pathogen Marasmius tenuissimus strain MS-2.</title>
        <authorList>
            <person name="Yulfo-Soto G.E."/>
            <person name="Baruah I.K."/>
            <person name="Amoako-Attah I."/>
            <person name="Bukari Y."/>
            <person name="Meinhardt L.W."/>
            <person name="Bailey B.A."/>
            <person name="Cohen S.P."/>
        </authorList>
    </citation>
    <scope>NUCLEOTIDE SEQUENCE [LARGE SCALE GENOMIC DNA]</scope>
    <source>
        <strain evidence="1 2">MS-2</strain>
    </source>
</reference>
<sequence>MMAPVILVYPASNPSYEDDQHLSQGKLAHLVESYPTVILHLMSIWVRATELGLGPTIVAGALHAITLCLEALTGNEKAVGQSQQRLLQGEVLSGFKTAILDGKLNISRRELPTSCLCRPPTSEFSTNISSSPISLLLEINLKSLNKTYVLHMLYSNNIRMPAP</sequence>
<protein>
    <submittedName>
        <fullName evidence="1">Uncharacterized protein</fullName>
    </submittedName>
</protein>
<gene>
    <name evidence="1" type="ORF">AAF712_004592</name>
</gene>
<dbReference type="Proteomes" id="UP001437256">
    <property type="component" value="Unassembled WGS sequence"/>
</dbReference>
<comment type="caution">
    <text evidence="1">The sequence shown here is derived from an EMBL/GenBank/DDBJ whole genome shotgun (WGS) entry which is preliminary data.</text>
</comment>
<keyword evidence="2" id="KW-1185">Reference proteome</keyword>
<dbReference type="EMBL" id="JBBXMP010000019">
    <property type="protein sequence ID" value="KAL0068207.1"/>
    <property type="molecule type" value="Genomic_DNA"/>
</dbReference>
<evidence type="ECO:0000313" key="2">
    <source>
        <dbReference type="Proteomes" id="UP001437256"/>
    </source>
</evidence>
<organism evidence="1 2">
    <name type="scientific">Marasmius tenuissimus</name>
    <dbReference type="NCBI Taxonomy" id="585030"/>
    <lineage>
        <taxon>Eukaryota</taxon>
        <taxon>Fungi</taxon>
        <taxon>Dikarya</taxon>
        <taxon>Basidiomycota</taxon>
        <taxon>Agaricomycotina</taxon>
        <taxon>Agaricomycetes</taxon>
        <taxon>Agaricomycetidae</taxon>
        <taxon>Agaricales</taxon>
        <taxon>Marasmiineae</taxon>
        <taxon>Marasmiaceae</taxon>
        <taxon>Marasmius</taxon>
    </lineage>
</organism>
<evidence type="ECO:0000313" key="1">
    <source>
        <dbReference type="EMBL" id="KAL0068207.1"/>
    </source>
</evidence>
<proteinExistence type="predicted"/>
<name>A0ABR3A2K8_9AGAR</name>